<feature type="transmembrane region" description="Helical" evidence="5">
    <location>
        <begin position="250"/>
        <end position="270"/>
    </location>
</feature>
<dbReference type="GeneID" id="107224658"/>
<dbReference type="InterPro" id="IPR005828">
    <property type="entry name" value="MFS_sugar_transport-like"/>
</dbReference>
<evidence type="ECO:0000259" key="6">
    <source>
        <dbReference type="PROSITE" id="PS50850"/>
    </source>
</evidence>
<feature type="transmembrane region" description="Helical" evidence="5">
    <location>
        <begin position="314"/>
        <end position="336"/>
    </location>
</feature>
<dbReference type="InParanoid" id="A0A6J0C1H0"/>
<evidence type="ECO:0000313" key="8">
    <source>
        <dbReference type="RefSeq" id="XP_015520293.2"/>
    </source>
</evidence>
<proteinExistence type="predicted"/>
<comment type="subcellular location">
    <subcellularLocation>
        <location evidence="1">Membrane</location>
        <topology evidence="1">Multi-pass membrane protein</topology>
    </subcellularLocation>
</comment>
<feature type="transmembrane region" description="Helical" evidence="5">
    <location>
        <begin position="415"/>
        <end position="435"/>
    </location>
</feature>
<evidence type="ECO:0000256" key="2">
    <source>
        <dbReference type="ARBA" id="ARBA00022692"/>
    </source>
</evidence>
<dbReference type="InterPro" id="IPR050549">
    <property type="entry name" value="MFS_Trehalose_Transporter"/>
</dbReference>
<keyword evidence="7" id="KW-1185">Reference proteome</keyword>
<dbReference type="GO" id="GO:0005886">
    <property type="term" value="C:plasma membrane"/>
    <property type="evidence" value="ECO:0007669"/>
    <property type="project" value="UniProtKB-SubCell"/>
</dbReference>
<dbReference type="OrthoDB" id="6339427at2759"/>
<dbReference type="InterPro" id="IPR036259">
    <property type="entry name" value="MFS_trans_sf"/>
</dbReference>
<evidence type="ECO:0000256" key="4">
    <source>
        <dbReference type="ARBA" id="ARBA00023136"/>
    </source>
</evidence>
<feature type="transmembrane region" description="Helical" evidence="5">
    <location>
        <begin position="140"/>
        <end position="158"/>
    </location>
</feature>
<keyword evidence="2 5" id="KW-0812">Transmembrane</keyword>
<dbReference type="Gene3D" id="1.20.1250.20">
    <property type="entry name" value="MFS general substrate transporter like domains"/>
    <property type="match status" value="1"/>
</dbReference>
<feature type="transmembrane region" description="Helical" evidence="5">
    <location>
        <begin position="164"/>
        <end position="185"/>
    </location>
</feature>
<dbReference type="PROSITE" id="PS50850">
    <property type="entry name" value="MFS"/>
    <property type="match status" value="1"/>
</dbReference>
<feature type="transmembrane region" description="Helical" evidence="5">
    <location>
        <begin position="52"/>
        <end position="76"/>
    </location>
</feature>
<accession>A0A6J0C1H0</accession>
<name>A0A6J0C1H0_NEOLC</name>
<dbReference type="RefSeq" id="XP_015520293.2">
    <property type="nucleotide sequence ID" value="XM_015664807.2"/>
</dbReference>
<dbReference type="InterPro" id="IPR020846">
    <property type="entry name" value="MFS_dom"/>
</dbReference>
<evidence type="ECO:0000313" key="7">
    <source>
        <dbReference type="Proteomes" id="UP000829291"/>
    </source>
</evidence>
<feature type="transmembrane region" description="Helical" evidence="5">
    <location>
        <begin position="7"/>
        <end position="30"/>
    </location>
</feature>
<dbReference type="KEGG" id="nlo:107224658"/>
<dbReference type="SUPFAM" id="SSF103473">
    <property type="entry name" value="MFS general substrate transporter"/>
    <property type="match status" value="1"/>
</dbReference>
<feature type="domain" description="Major facilitator superfamily (MFS) profile" evidence="6">
    <location>
        <begin position="6"/>
        <end position="439"/>
    </location>
</feature>
<keyword evidence="4 5" id="KW-0472">Membrane</keyword>
<sequence>MFAADVFWLQWIGGFAAMTTLFLSGLWAGWTSPYLAQFASGNSPFPVTTNDISWIASISTLGEISGAILGAICIEYFGNRRTIIGNGFTLLLSWILVIAANSASWIYVAKFISGATGEISYMSTSLYLGDISSPNIRGAMVTMASTGVVLGIVVANAMGPYISMRVFACIALVPNIYFIAIFLWLPESPYYLVSRGRLDDAKNSILRYNPKADVHLEVESIKNFVTIEKSVSFVDRVREFNFSRNRNNGLILMALIMFSKCSGLVPLSAYMEIIMTRGSVTAISPSTVPVIVNSVGLIAGWTAMYFVEKSGRRTMWAVSSAGICVSMTTLGTHFYFLSIGYDPATLQWLPILSVVLFKIWFNLGVSYIPNIMVSEVFASNIRTLAACLSSVSSGVFSFIGIYGYQWLLELIHESYVYWIYAVLMVISSIFGWFLVSETKGKTLMEIQSDAI</sequence>
<gene>
    <name evidence="8" type="primary">LOC107224658</name>
</gene>
<organism evidence="8">
    <name type="scientific">Neodiprion lecontei</name>
    <name type="common">Redheaded pine sawfly</name>
    <dbReference type="NCBI Taxonomy" id="441921"/>
    <lineage>
        <taxon>Eukaryota</taxon>
        <taxon>Metazoa</taxon>
        <taxon>Ecdysozoa</taxon>
        <taxon>Arthropoda</taxon>
        <taxon>Hexapoda</taxon>
        <taxon>Insecta</taxon>
        <taxon>Pterygota</taxon>
        <taxon>Neoptera</taxon>
        <taxon>Endopterygota</taxon>
        <taxon>Hymenoptera</taxon>
        <taxon>Tenthredinoidea</taxon>
        <taxon>Diprionidae</taxon>
        <taxon>Diprioninae</taxon>
        <taxon>Neodiprion</taxon>
    </lineage>
</organism>
<feature type="transmembrane region" description="Helical" evidence="5">
    <location>
        <begin position="348"/>
        <end position="369"/>
    </location>
</feature>
<feature type="transmembrane region" description="Helical" evidence="5">
    <location>
        <begin position="83"/>
        <end position="100"/>
    </location>
</feature>
<dbReference type="PANTHER" id="PTHR48021">
    <property type="match status" value="1"/>
</dbReference>
<dbReference type="GO" id="GO:0022857">
    <property type="term" value="F:transmembrane transporter activity"/>
    <property type="evidence" value="ECO:0007669"/>
    <property type="project" value="InterPro"/>
</dbReference>
<dbReference type="Pfam" id="PF00083">
    <property type="entry name" value="Sugar_tr"/>
    <property type="match status" value="1"/>
</dbReference>
<evidence type="ECO:0000256" key="3">
    <source>
        <dbReference type="ARBA" id="ARBA00022989"/>
    </source>
</evidence>
<evidence type="ECO:0000256" key="5">
    <source>
        <dbReference type="SAM" id="Phobius"/>
    </source>
</evidence>
<keyword evidence="3 5" id="KW-1133">Transmembrane helix</keyword>
<dbReference type="AlphaFoldDB" id="A0A6J0C1H0"/>
<dbReference type="PANTHER" id="PTHR48021:SF46">
    <property type="entry name" value="MAJOR FACILITATOR SUPERFAMILY (MFS) PROFILE DOMAIN-CONTAINING PROTEIN"/>
    <property type="match status" value="1"/>
</dbReference>
<reference evidence="8" key="1">
    <citation type="submission" date="2025-08" db="UniProtKB">
        <authorList>
            <consortium name="RefSeq"/>
        </authorList>
    </citation>
    <scope>IDENTIFICATION</scope>
    <source>
        <tissue evidence="8">Thorax and Abdomen</tissue>
    </source>
</reference>
<feature type="transmembrane region" description="Helical" evidence="5">
    <location>
        <begin position="381"/>
        <end position="403"/>
    </location>
</feature>
<evidence type="ECO:0000256" key="1">
    <source>
        <dbReference type="ARBA" id="ARBA00004141"/>
    </source>
</evidence>
<protein>
    <submittedName>
        <fullName evidence="8">Facilitated trehalose transporter Tret1</fullName>
    </submittedName>
</protein>
<dbReference type="Proteomes" id="UP000829291">
    <property type="component" value="Chromosome 3"/>
</dbReference>